<name>A9WUJ5_RENSM</name>
<dbReference type="PANTHER" id="PTHR43528">
    <property type="entry name" value="ALPHA-KETOGLUTARATE PERMEASE"/>
    <property type="match status" value="1"/>
</dbReference>
<evidence type="ECO:0000256" key="3">
    <source>
        <dbReference type="ARBA" id="ARBA00022475"/>
    </source>
</evidence>
<reference evidence="7" key="1">
    <citation type="journal article" date="2008" name="J. Bacteriol.">
        <title>Genome sequence of the fish pathogen Renibacterium salmoninarum suggests reductive evolution away from an environmental Arthrobacter ancestor.</title>
        <authorList>
            <person name="Wiens G.D."/>
            <person name="Rockey D.D."/>
            <person name="Wu Z."/>
            <person name="Chang J."/>
            <person name="Levy R."/>
            <person name="Crane S."/>
            <person name="Chen D.S."/>
            <person name="Capri G.R."/>
            <person name="Burnett J.R."/>
            <person name="Sudheesh P.S."/>
            <person name="Schipma M.J."/>
            <person name="Burd H."/>
            <person name="Bhattacharyya A."/>
            <person name="Rhodes L.D."/>
            <person name="Kaul R."/>
            <person name="Strom M.S."/>
        </authorList>
    </citation>
    <scope>NUCLEOTIDE SEQUENCE [LARGE SCALE GENOMIC DNA]</scope>
    <source>
        <strain evidence="7">ATCC 33209 / DSM 20767 / JCM 11484 / NBRC 15589 / NCIMB 2235</strain>
    </source>
</reference>
<dbReference type="PANTHER" id="PTHR43528:SF1">
    <property type="entry name" value="ALPHA-KETOGLUTARATE PERMEASE"/>
    <property type="match status" value="1"/>
</dbReference>
<dbReference type="eggNOG" id="COG0477">
    <property type="taxonomic scope" value="Bacteria"/>
</dbReference>
<dbReference type="InterPro" id="IPR051084">
    <property type="entry name" value="H+-coupled_symporters"/>
</dbReference>
<dbReference type="Proteomes" id="UP000002007">
    <property type="component" value="Chromosome"/>
</dbReference>
<dbReference type="EMBL" id="CP000910">
    <property type="protein sequence ID" value="ABY24866.1"/>
    <property type="molecule type" value="Genomic_DNA"/>
</dbReference>
<proteinExistence type="predicted"/>
<evidence type="ECO:0000256" key="2">
    <source>
        <dbReference type="ARBA" id="ARBA00022448"/>
    </source>
</evidence>
<keyword evidence="4" id="KW-0769">Symport</keyword>
<evidence type="ECO:0000313" key="6">
    <source>
        <dbReference type="EMBL" id="ABY24866.1"/>
    </source>
</evidence>
<evidence type="ECO:0000313" key="7">
    <source>
        <dbReference type="Proteomes" id="UP000002007"/>
    </source>
</evidence>
<dbReference type="HOGENOM" id="CLU_1325451_0_0_11"/>
<evidence type="ECO:0000256" key="4">
    <source>
        <dbReference type="ARBA" id="ARBA00022847"/>
    </source>
</evidence>
<organism evidence="6 7">
    <name type="scientific">Renibacterium salmoninarum (strain ATCC 33209 / DSM 20767 / JCM 11484 / NBRC 15589 / NCIMB 2235)</name>
    <dbReference type="NCBI Taxonomy" id="288705"/>
    <lineage>
        <taxon>Bacteria</taxon>
        <taxon>Bacillati</taxon>
        <taxon>Actinomycetota</taxon>
        <taxon>Actinomycetes</taxon>
        <taxon>Micrococcales</taxon>
        <taxon>Micrococcaceae</taxon>
        <taxon>Renibacterium</taxon>
    </lineage>
</organism>
<protein>
    <submittedName>
        <fullName evidence="6">Proline/betaine transporter</fullName>
    </submittedName>
</protein>
<comment type="subcellular location">
    <subcellularLocation>
        <location evidence="1">Cell membrane</location>
        <topology evidence="1">Multi-pass membrane protein</topology>
    </subcellularLocation>
</comment>
<dbReference type="STRING" id="288705.RSal33209_3148"/>
<dbReference type="GO" id="GO:0015293">
    <property type="term" value="F:symporter activity"/>
    <property type="evidence" value="ECO:0007669"/>
    <property type="project" value="UniProtKB-KW"/>
</dbReference>
<dbReference type="GO" id="GO:0005886">
    <property type="term" value="C:plasma membrane"/>
    <property type="evidence" value="ECO:0007669"/>
    <property type="project" value="UniProtKB-SubCell"/>
</dbReference>
<dbReference type="AlphaFoldDB" id="A9WUJ5"/>
<keyword evidence="2" id="KW-0813">Transport</keyword>
<feature type="compositionally biased region" description="Polar residues" evidence="5">
    <location>
        <begin position="70"/>
        <end position="90"/>
    </location>
</feature>
<evidence type="ECO:0000256" key="1">
    <source>
        <dbReference type="ARBA" id="ARBA00004651"/>
    </source>
</evidence>
<dbReference type="KEGG" id="rsa:RSal33209_3148"/>
<accession>A9WUJ5</accession>
<sequence>MCLLCCRKYPKLDVKSNDTVTTNLSRPALRCSVINVASASQIPPISRQETAKGLKLKACPGATWCSTAKSRKQMTSPGDAQMPTDSSTMTPPEEANPRGGGTGANAGKNVKQRRVPRLKKRRLAVDDVNVVNKPMLKRALGGTVVGNTMEWYDVGVYGYLITTMGPAFLPEADTSVQSLFLLGTFAATFIARPYRWNLLWLARGQNW</sequence>
<evidence type="ECO:0000256" key="5">
    <source>
        <dbReference type="SAM" id="MobiDB-lite"/>
    </source>
</evidence>
<feature type="region of interest" description="Disordered" evidence="5">
    <location>
        <begin position="70"/>
        <end position="116"/>
    </location>
</feature>
<gene>
    <name evidence="6" type="ordered locus">RSal33209_3148</name>
</gene>
<keyword evidence="3" id="KW-1003">Cell membrane</keyword>
<keyword evidence="7" id="KW-1185">Reference proteome</keyword>
<keyword evidence="3" id="KW-0472">Membrane</keyword>